<protein>
    <recommendedName>
        <fullName evidence="5">Flagellar protein FliT</fullName>
    </recommendedName>
</protein>
<dbReference type="Pfam" id="PF05400">
    <property type="entry name" value="FliT"/>
    <property type="match status" value="1"/>
</dbReference>
<evidence type="ECO:0000256" key="4">
    <source>
        <dbReference type="ARBA" id="ARBA00023186"/>
    </source>
</evidence>
<evidence type="ECO:0000256" key="5">
    <source>
        <dbReference type="ARBA" id="ARBA00093797"/>
    </source>
</evidence>
<dbReference type="InterPro" id="IPR008622">
    <property type="entry name" value="FliT"/>
</dbReference>
<accession>A0A0S2TBX3</accession>
<gene>
    <name evidence="7" type="ORF">Tel_05615</name>
</gene>
<dbReference type="GO" id="GO:0044781">
    <property type="term" value="P:bacterial-type flagellum organization"/>
    <property type="evidence" value="ECO:0007669"/>
    <property type="project" value="UniProtKB-KW"/>
</dbReference>
<dbReference type="KEGG" id="tee:Tel_05615"/>
<keyword evidence="8" id="KW-1185">Reference proteome</keyword>
<evidence type="ECO:0000256" key="3">
    <source>
        <dbReference type="ARBA" id="ARBA00022795"/>
    </source>
</evidence>
<keyword evidence="2" id="KW-0963">Cytoplasm</keyword>
<dbReference type="Proteomes" id="UP000055136">
    <property type="component" value="Chromosome"/>
</dbReference>
<feature type="compositionally biased region" description="Low complexity" evidence="6">
    <location>
        <begin position="102"/>
        <end position="120"/>
    </location>
</feature>
<keyword evidence="4" id="KW-0143">Chaperone</keyword>
<evidence type="ECO:0000256" key="2">
    <source>
        <dbReference type="ARBA" id="ARBA00022490"/>
    </source>
</evidence>
<dbReference type="EMBL" id="CP013099">
    <property type="protein sequence ID" value="ALP52667.1"/>
    <property type="molecule type" value="Genomic_DNA"/>
</dbReference>
<comment type="subcellular location">
    <subcellularLocation>
        <location evidence="1">Cytoplasm</location>
        <location evidence="1">Cytosol</location>
    </subcellularLocation>
</comment>
<keyword evidence="3" id="KW-1005">Bacterial flagellum biogenesis</keyword>
<proteinExistence type="predicted"/>
<evidence type="ECO:0000313" key="8">
    <source>
        <dbReference type="Proteomes" id="UP000055136"/>
    </source>
</evidence>
<name>A0A0S2TBX3_9GAMM</name>
<dbReference type="AlphaFoldDB" id="A0A0S2TBX3"/>
<sequence>MDSHVNHKPVLAKVEALTPLAVLLDETERMLALAQKGEWEALVALEAERGPRLEAYFDTLAAALREQYRDQLRRAIEYILNADKQIIALGEATKAEAVDSLRQSQSARKASAAYQRNDGL</sequence>
<reference evidence="7" key="1">
    <citation type="submission" date="2015-10" db="EMBL/GenBank/DDBJ databases">
        <title>Description of Candidatus Tenderia electrophaga gen. nov, sp. nov., an Uncultivated Electroautotroph from a Biocathode Enrichment.</title>
        <authorList>
            <person name="Eddie B.J."/>
            <person name="Malanoski A.P."/>
            <person name="Wang Z."/>
            <person name="Hall R.J."/>
            <person name="Oh S.D."/>
            <person name="Heiner C."/>
            <person name="Lin B."/>
            <person name="Strycharz-Glaven S.M."/>
        </authorList>
    </citation>
    <scope>NUCLEOTIDE SEQUENCE [LARGE SCALE GENOMIC DNA]</scope>
    <source>
        <strain evidence="7">NRL1</strain>
    </source>
</reference>
<organism evidence="7 8">
    <name type="scientific">Candidatus Tenderia electrophaga</name>
    <dbReference type="NCBI Taxonomy" id="1748243"/>
    <lineage>
        <taxon>Bacteria</taxon>
        <taxon>Pseudomonadati</taxon>
        <taxon>Pseudomonadota</taxon>
        <taxon>Gammaproteobacteria</taxon>
        <taxon>Candidatus Tenderiales</taxon>
        <taxon>Candidatus Tenderiaceae</taxon>
        <taxon>Candidatus Tenderia</taxon>
    </lineage>
</organism>
<dbReference type="STRING" id="1748243.Tel_05615"/>
<dbReference type="Gene3D" id="1.20.58.380">
    <property type="entry name" value="Flagellar protein flit"/>
    <property type="match status" value="1"/>
</dbReference>
<evidence type="ECO:0000256" key="6">
    <source>
        <dbReference type="SAM" id="MobiDB-lite"/>
    </source>
</evidence>
<evidence type="ECO:0000313" key="7">
    <source>
        <dbReference type="EMBL" id="ALP52667.1"/>
    </source>
</evidence>
<evidence type="ECO:0000256" key="1">
    <source>
        <dbReference type="ARBA" id="ARBA00004514"/>
    </source>
</evidence>
<feature type="region of interest" description="Disordered" evidence="6">
    <location>
        <begin position="100"/>
        <end position="120"/>
    </location>
</feature>